<dbReference type="AlphaFoldDB" id="A0A4Y8U2D8"/>
<accession>A0A4Y8U2D8</accession>
<dbReference type="SUPFAM" id="SSF50199">
    <property type="entry name" value="Staphylococcal nuclease"/>
    <property type="match status" value="1"/>
</dbReference>
<dbReference type="Gene3D" id="2.40.50.90">
    <property type="match status" value="1"/>
</dbReference>
<feature type="domain" description="TNase-like" evidence="3">
    <location>
        <begin position="29"/>
        <end position="161"/>
    </location>
</feature>
<evidence type="ECO:0000313" key="5">
    <source>
        <dbReference type="Proteomes" id="UP000297638"/>
    </source>
</evidence>
<dbReference type="EMBL" id="SPDS01000001">
    <property type="protein sequence ID" value="TFH57383.1"/>
    <property type="molecule type" value="Genomic_DNA"/>
</dbReference>
<reference evidence="4 5" key="1">
    <citation type="submission" date="2019-03" db="EMBL/GenBank/DDBJ databases">
        <title>Glutamicibacter sp. LJH19 genome.</title>
        <authorList>
            <person name="Sinai Borker S."/>
            <person name="Kumar R."/>
        </authorList>
    </citation>
    <scope>NUCLEOTIDE SEQUENCE [LARGE SCALE GENOMIC DNA]</scope>
    <source>
        <strain evidence="4 5">LJH19</strain>
    </source>
</reference>
<feature type="compositionally biased region" description="Polar residues" evidence="1">
    <location>
        <begin position="293"/>
        <end position="309"/>
    </location>
</feature>
<name>A0A4Y8U2D8_9MICC</name>
<feature type="signal peptide" evidence="2">
    <location>
        <begin position="1"/>
        <end position="20"/>
    </location>
</feature>
<feature type="compositionally biased region" description="Polar residues" evidence="1">
    <location>
        <begin position="323"/>
        <end position="334"/>
    </location>
</feature>
<organism evidence="4 5">
    <name type="scientific">Glutamicibacter arilaitensis</name>
    <dbReference type="NCBI Taxonomy" id="256701"/>
    <lineage>
        <taxon>Bacteria</taxon>
        <taxon>Bacillati</taxon>
        <taxon>Actinomycetota</taxon>
        <taxon>Actinomycetes</taxon>
        <taxon>Micrococcales</taxon>
        <taxon>Micrococcaceae</taxon>
        <taxon>Glutamicibacter</taxon>
    </lineage>
</organism>
<feature type="compositionally biased region" description="Basic and acidic residues" evidence="1">
    <location>
        <begin position="310"/>
        <end position="321"/>
    </location>
</feature>
<feature type="chain" id="PRO_5039730165" description="TNase-like domain-containing protein" evidence="2">
    <location>
        <begin position="21"/>
        <end position="361"/>
    </location>
</feature>
<dbReference type="SMART" id="SM00318">
    <property type="entry name" value="SNc"/>
    <property type="match status" value="1"/>
</dbReference>
<keyword evidence="2" id="KW-0732">Signal</keyword>
<dbReference type="InterPro" id="IPR035437">
    <property type="entry name" value="SNase_OB-fold_sf"/>
</dbReference>
<feature type="region of interest" description="Disordered" evidence="1">
    <location>
        <begin position="253"/>
        <end position="361"/>
    </location>
</feature>
<evidence type="ECO:0000259" key="3">
    <source>
        <dbReference type="PROSITE" id="PS50830"/>
    </source>
</evidence>
<feature type="compositionally biased region" description="Basic and acidic residues" evidence="1">
    <location>
        <begin position="281"/>
        <end position="290"/>
    </location>
</feature>
<dbReference type="RefSeq" id="WP_134780308.1">
    <property type="nucleotide sequence ID" value="NZ_SPDS01000001.1"/>
</dbReference>
<dbReference type="Proteomes" id="UP000297638">
    <property type="component" value="Unassembled WGS sequence"/>
</dbReference>
<proteinExistence type="predicted"/>
<sequence length="361" mass="38675">MTKKAIGVSLLVASAMAVGATAFTSSSASEHRGTVIPVIDGDTVDIMVSGAKTRIHLLNIATPQAKQPQRSAECLGPEAAEFLERTLPAGQKVTLEYDAQRTDHEGQTLAVVYKADQLINSEIAAQGFGIAIKFDPNTKFHEQVSQAQREAESAERGLFSTKIACTIPAQINDAMKAMHSVPVELGQTVEQADARAQQAAAAIAAGRAAADALQAQDRKEQLVSAALAEDALAPALEDLAETIEQTADLEIQHEQQVATPSKKVNAGRKAAGKQSPTQLPEESKAEEPRPKKSQTNSPRKSKKQNQPENQPKRVNPDRKPVNDNPSEQRPVTQKPSREHLGSRVNPRANCEAPNGQSSKNC</sequence>
<dbReference type="Pfam" id="PF00565">
    <property type="entry name" value="SNase"/>
    <property type="match status" value="1"/>
</dbReference>
<dbReference type="PROSITE" id="PS50830">
    <property type="entry name" value="TNASE_3"/>
    <property type="match status" value="1"/>
</dbReference>
<gene>
    <name evidence="4" type="ORF">EXY26_10455</name>
</gene>
<dbReference type="InterPro" id="IPR016071">
    <property type="entry name" value="Staphylococal_nuclease_OB-fold"/>
</dbReference>
<protein>
    <recommendedName>
        <fullName evidence="3">TNase-like domain-containing protein</fullName>
    </recommendedName>
</protein>
<comment type="caution">
    <text evidence="4">The sequence shown here is derived from an EMBL/GenBank/DDBJ whole genome shotgun (WGS) entry which is preliminary data.</text>
</comment>
<evidence type="ECO:0000256" key="1">
    <source>
        <dbReference type="SAM" id="MobiDB-lite"/>
    </source>
</evidence>
<evidence type="ECO:0000256" key="2">
    <source>
        <dbReference type="SAM" id="SignalP"/>
    </source>
</evidence>
<evidence type="ECO:0000313" key="4">
    <source>
        <dbReference type="EMBL" id="TFH57383.1"/>
    </source>
</evidence>